<evidence type="ECO:0000313" key="1">
    <source>
        <dbReference type="EMBL" id="KAK9157773.1"/>
    </source>
</evidence>
<sequence>MASTGAAAGTAAKGIFSEVGTTSPSGCSSICGAMVVIASALESSSVESTVVEIVEIPAAAQDSPPPSPSSSTAIVDVERDSPALSFICNPRRPRLAARLAEIVGGAVPLRGILSSRRARCAFFSSNAAVRPSYPPPLPSHFDPPPLAINRALRPRDPPTPRPPVPPTLVASAIVRRRCSDPALLPPVTCSPPRSSAAAAWARLLRRRCSGPAPPQPLVALGSSLTEFWVSSATRGLPLD</sequence>
<gene>
    <name evidence="1" type="ORF">Scep_004347</name>
</gene>
<dbReference type="EMBL" id="JBBNAG010000002">
    <property type="protein sequence ID" value="KAK9157773.1"/>
    <property type="molecule type" value="Genomic_DNA"/>
</dbReference>
<organism evidence="1 2">
    <name type="scientific">Stephania cephalantha</name>
    <dbReference type="NCBI Taxonomy" id="152367"/>
    <lineage>
        <taxon>Eukaryota</taxon>
        <taxon>Viridiplantae</taxon>
        <taxon>Streptophyta</taxon>
        <taxon>Embryophyta</taxon>
        <taxon>Tracheophyta</taxon>
        <taxon>Spermatophyta</taxon>
        <taxon>Magnoliopsida</taxon>
        <taxon>Ranunculales</taxon>
        <taxon>Menispermaceae</taxon>
        <taxon>Menispermoideae</taxon>
        <taxon>Cissampelideae</taxon>
        <taxon>Stephania</taxon>
    </lineage>
</organism>
<dbReference type="Proteomes" id="UP001419268">
    <property type="component" value="Unassembled WGS sequence"/>
</dbReference>
<dbReference type="AlphaFoldDB" id="A0AAP0KTR7"/>
<comment type="caution">
    <text evidence="1">The sequence shown here is derived from an EMBL/GenBank/DDBJ whole genome shotgun (WGS) entry which is preliminary data.</text>
</comment>
<proteinExistence type="predicted"/>
<name>A0AAP0KTR7_9MAGN</name>
<reference evidence="1 2" key="1">
    <citation type="submission" date="2024-01" db="EMBL/GenBank/DDBJ databases">
        <title>Genome assemblies of Stephania.</title>
        <authorList>
            <person name="Yang L."/>
        </authorList>
    </citation>
    <scope>NUCLEOTIDE SEQUENCE [LARGE SCALE GENOMIC DNA]</scope>
    <source>
        <strain evidence="1">JXDWG</strain>
        <tissue evidence="1">Leaf</tissue>
    </source>
</reference>
<protein>
    <submittedName>
        <fullName evidence="1">Uncharacterized protein</fullName>
    </submittedName>
</protein>
<accession>A0AAP0KTR7</accession>
<keyword evidence="2" id="KW-1185">Reference proteome</keyword>
<evidence type="ECO:0000313" key="2">
    <source>
        <dbReference type="Proteomes" id="UP001419268"/>
    </source>
</evidence>